<organism evidence="2 3">
    <name type="scientific">Nocardia salmonicida</name>
    <dbReference type="NCBI Taxonomy" id="53431"/>
    <lineage>
        <taxon>Bacteria</taxon>
        <taxon>Bacillati</taxon>
        <taxon>Actinomycetota</taxon>
        <taxon>Actinomycetes</taxon>
        <taxon>Mycobacteriales</taxon>
        <taxon>Nocardiaceae</taxon>
        <taxon>Nocardia</taxon>
    </lineage>
</organism>
<dbReference type="GeneID" id="91379167"/>
<dbReference type="PANTHER" id="PTHR11895">
    <property type="entry name" value="TRANSAMIDASE"/>
    <property type="match status" value="1"/>
</dbReference>
<dbReference type="Gene3D" id="3.90.1300.10">
    <property type="entry name" value="Amidase signature (AS) domain"/>
    <property type="match status" value="1"/>
</dbReference>
<sequence length="496" mass="51956">MSAGELTRCSATELGALIRAREVSPVEVVESALARMEQLDPTLHAFCTPTPELALAQAHRVADKLANGGDPGPLAGVPMGIKDLLSTAGVRTTFGSWVYRDFVPDEDDIVVRRSLAAGAICLGKTNTSEFGYSATGDNPLFPTTRNPWNPALTPGGSSAGSAAAVAAGMATVALGSDGGCSVRVPAALCGLVGVKPSMGRIPVYPGCRDERMPGVSGWESIEHIGPITRTVADAALMLSVLAGPDPRDRHSIPCGDVDWLGAAAAGSAREDSVAGLRVGFSVDFGYLAVDPEVRRVVTAAVTDVIADRLGCVVEEVVPEWPDPTEAFSALIVAETDLTGMRRMIDRHGDRMSPHLVDWLRAPWTAHQFTDANITRKAVVNAMARLMTRYDVLVTPTSAVPAFPIEGRGPTEIDGHQVSDSAWIGFNYPANLTGQPAASVPAGSTRDGLPVGVQIIGRHLADATVLRLAAAIERAAPWAHLRPPLGDLPSHTPTSCG</sequence>
<dbReference type="EMBL" id="CP109527">
    <property type="protein sequence ID" value="WTY36150.1"/>
    <property type="molecule type" value="Genomic_DNA"/>
</dbReference>
<proteinExistence type="predicted"/>
<protein>
    <submittedName>
        <fullName evidence="2">Amidase</fullName>
    </submittedName>
</protein>
<dbReference type="Pfam" id="PF01425">
    <property type="entry name" value="Amidase"/>
    <property type="match status" value="1"/>
</dbReference>
<keyword evidence="3" id="KW-1185">Reference proteome</keyword>
<dbReference type="InterPro" id="IPR000120">
    <property type="entry name" value="Amidase"/>
</dbReference>
<feature type="domain" description="Amidase" evidence="1">
    <location>
        <begin position="27"/>
        <end position="465"/>
    </location>
</feature>
<gene>
    <name evidence="2" type="ORF">OG308_33790</name>
</gene>
<dbReference type="InterPro" id="IPR036928">
    <property type="entry name" value="AS_sf"/>
</dbReference>
<evidence type="ECO:0000313" key="2">
    <source>
        <dbReference type="EMBL" id="WTY36150.1"/>
    </source>
</evidence>
<reference evidence="2 3" key="1">
    <citation type="submission" date="2022-10" db="EMBL/GenBank/DDBJ databases">
        <title>The complete genomes of actinobacterial strains from the NBC collection.</title>
        <authorList>
            <person name="Joergensen T.S."/>
            <person name="Alvarez Arevalo M."/>
            <person name="Sterndorff E.B."/>
            <person name="Faurdal D."/>
            <person name="Vuksanovic O."/>
            <person name="Mourched A.-S."/>
            <person name="Charusanti P."/>
            <person name="Shaw S."/>
            <person name="Blin K."/>
            <person name="Weber T."/>
        </authorList>
    </citation>
    <scope>NUCLEOTIDE SEQUENCE [LARGE SCALE GENOMIC DNA]</scope>
    <source>
        <strain evidence="2 3">NBC_01413</strain>
    </source>
</reference>
<evidence type="ECO:0000259" key="1">
    <source>
        <dbReference type="Pfam" id="PF01425"/>
    </source>
</evidence>
<dbReference type="InterPro" id="IPR023631">
    <property type="entry name" value="Amidase_dom"/>
</dbReference>
<dbReference type="SUPFAM" id="SSF75304">
    <property type="entry name" value="Amidase signature (AS) enzymes"/>
    <property type="match status" value="1"/>
</dbReference>
<name>A0ABZ1N870_9NOCA</name>
<dbReference type="Proteomes" id="UP001621418">
    <property type="component" value="Chromosome"/>
</dbReference>
<dbReference type="PANTHER" id="PTHR11895:SF76">
    <property type="entry name" value="INDOLEACETAMIDE HYDROLASE"/>
    <property type="match status" value="1"/>
</dbReference>
<accession>A0ABZ1N870</accession>
<dbReference type="RefSeq" id="WP_328657105.1">
    <property type="nucleotide sequence ID" value="NZ_CP108014.1"/>
</dbReference>
<evidence type="ECO:0000313" key="3">
    <source>
        <dbReference type="Proteomes" id="UP001621418"/>
    </source>
</evidence>